<dbReference type="Proteomes" id="UP001327560">
    <property type="component" value="Chromosome 9"/>
</dbReference>
<keyword evidence="3" id="KW-0238">DNA-binding</keyword>
<dbReference type="AlphaFoldDB" id="A0AAQ3L5A0"/>
<accession>A0AAQ3L5A0</accession>
<dbReference type="SMART" id="SM00380">
    <property type="entry name" value="AP2"/>
    <property type="match status" value="1"/>
</dbReference>
<evidence type="ECO:0000313" key="8">
    <source>
        <dbReference type="EMBL" id="WOL18536.1"/>
    </source>
</evidence>
<keyword evidence="4" id="KW-0804">Transcription</keyword>
<evidence type="ECO:0000256" key="4">
    <source>
        <dbReference type="ARBA" id="ARBA00023163"/>
    </source>
</evidence>
<keyword evidence="9" id="KW-1185">Reference proteome</keyword>
<keyword evidence="2" id="KW-0805">Transcription regulation</keyword>
<dbReference type="CDD" id="cd00018">
    <property type="entry name" value="AP2"/>
    <property type="match status" value="1"/>
</dbReference>
<dbReference type="InterPro" id="IPR016177">
    <property type="entry name" value="DNA-bd_dom_sf"/>
</dbReference>
<dbReference type="PRINTS" id="PR00367">
    <property type="entry name" value="ETHRSPELEMNT"/>
</dbReference>
<evidence type="ECO:0000256" key="2">
    <source>
        <dbReference type="ARBA" id="ARBA00023015"/>
    </source>
</evidence>
<comment type="subcellular location">
    <subcellularLocation>
        <location evidence="1">Nucleus</location>
    </subcellularLocation>
</comment>
<dbReference type="InterPro" id="IPR044808">
    <property type="entry name" value="ERF_plant"/>
</dbReference>
<evidence type="ECO:0000313" key="9">
    <source>
        <dbReference type="Proteomes" id="UP001327560"/>
    </source>
</evidence>
<keyword evidence="5" id="KW-0539">Nucleus</keyword>
<feature type="domain" description="AP2/ERF" evidence="7">
    <location>
        <begin position="118"/>
        <end position="175"/>
    </location>
</feature>
<dbReference type="GO" id="GO:0003677">
    <property type="term" value="F:DNA binding"/>
    <property type="evidence" value="ECO:0007669"/>
    <property type="project" value="UniProtKB-KW"/>
</dbReference>
<evidence type="ECO:0000256" key="3">
    <source>
        <dbReference type="ARBA" id="ARBA00023125"/>
    </source>
</evidence>
<evidence type="ECO:0000259" key="7">
    <source>
        <dbReference type="PROSITE" id="PS51032"/>
    </source>
</evidence>
<dbReference type="SUPFAM" id="SSF54171">
    <property type="entry name" value="DNA-binding domain"/>
    <property type="match status" value="1"/>
</dbReference>
<dbReference type="Pfam" id="PF00847">
    <property type="entry name" value="AP2"/>
    <property type="match status" value="1"/>
</dbReference>
<sequence>MASNSEVGDENSSTMEVLSSYYLESETSAIVSALTRVVAGEPIHVGMNGDSTSASPPSSPSSSLLSSMYPAQTWEKQANGEVRLGVISRKRAREETLTPAPPSEMALNYREEVVIQRSYRGVRRRRWGKWAAEIRDPYKAARVWLGTFDTAEAAAVAYDAAALRFRGHKAKLNFPEHVHLLLPPPPSPALHAANGRLRSAALTSNCLESSSDLMRSTLPPLMASSTTSHYDSLTSPSFASTAAAASSSSSVSSPFSSCPLLDDLSAIGQHTNCGLPAWVDSGQFPHSY</sequence>
<dbReference type="GO" id="GO:0005634">
    <property type="term" value="C:nucleus"/>
    <property type="evidence" value="ECO:0007669"/>
    <property type="project" value="UniProtKB-SubCell"/>
</dbReference>
<evidence type="ECO:0000256" key="5">
    <source>
        <dbReference type="ARBA" id="ARBA00023242"/>
    </source>
</evidence>
<feature type="region of interest" description="Disordered" evidence="6">
    <location>
        <begin position="46"/>
        <end position="66"/>
    </location>
</feature>
<dbReference type="InterPro" id="IPR036955">
    <property type="entry name" value="AP2/ERF_dom_sf"/>
</dbReference>
<dbReference type="InterPro" id="IPR001471">
    <property type="entry name" value="AP2/ERF_dom"/>
</dbReference>
<dbReference type="GO" id="GO:0009873">
    <property type="term" value="P:ethylene-activated signaling pathway"/>
    <property type="evidence" value="ECO:0007669"/>
    <property type="project" value="InterPro"/>
</dbReference>
<dbReference type="EMBL" id="CP136898">
    <property type="protein sequence ID" value="WOL18536.1"/>
    <property type="molecule type" value="Genomic_DNA"/>
</dbReference>
<feature type="compositionally biased region" description="Low complexity" evidence="6">
    <location>
        <begin position="51"/>
        <end position="66"/>
    </location>
</feature>
<dbReference type="GO" id="GO:0003700">
    <property type="term" value="F:DNA-binding transcription factor activity"/>
    <property type="evidence" value="ECO:0007669"/>
    <property type="project" value="InterPro"/>
</dbReference>
<protein>
    <recommendedName>
        <fullName evidence="7">AP2/ERF domain-containing protein</fullName>
    </recommendedName>
</protein>
<dbReference type="PANTHER" id="PTHR31190">
    <property type="entry name" value="DNA-BINDING DOMAIN"/>
    <property type="match status" value="1"/>
</dbReference>
<evidence type="ECO:0000256" key="6">
    <source>
        <dbReference type="SAM" id="MobiDB-lite"/>
    </source>
</evidence>
<organism evidence="8 9">
    <name type="scientific">Canna indica</name>
    <name type="common">Indian-shot</name>
    <dbReference type="NCBI Taxonomy" id="4628"/>
    <lineage>
        <taxon>Eukaryota</taxon>
        <taxon>Viridiplantae</taxon>
        <taxon>Streptophyta</taxon>
        <taxon>Embryophyta</taxon>
        <taxon>Tracheophyta</taxon>
        <taxon>Spermatophyta</taxon>
        <taxon>Magnoliopsida</taxon>
        <taxon>Liliopsida</taxon>
        <taxon>Zingiberales</taxon>
        <taxon>Cannaceae</taxon>
        <taxon>Canna</taxon>
    </lineage>
</organism>
<evidence type="ECO:0000256" key="1">
    <source>
        <dbReference type="ARBA" id="ARBA00004123"/>
    </source>
</evidence>
<proteinExistence type="predicted"/>
<dbReference type="PANTHER" id="PTHR31190:SF473">
    <property type="entry name" value="OS05G0437100 PROTEIN"/>
    <property type="match status" value="1"/>
</dbReference>
<reference evidence="8 9" key="1">
    <citation type="submission" date="2023-10" db="EMBL/GenBank/DDBJ databases">
        <title>Chromosome-scale genome assembly provides insights into flower coloration mechanisms of Canna indica.</title>
        <authorList>
            <person name="Li C."/>
        </authorList>
    </citation>
    <scope>NUCLEOTIDE SEQUENCE [LARGE SCALE GENOMIC DNA]</scope>
    <source>
        <tissue evidence="8">Flower</tissue>
    </source>
</reference>
<gene>
    <name evidence="8" type="ORF">Cni_G27333</name>
</gene>
<dbReference type="Gene3D" id="3.30.730.10">
    <property type="entry name" value="AP2/ERF domain"/>
    <property type="match status" value="1"/>
</dbReference>
<name>A0AAQ3L5A0_9LILI</name>
<dbReference type="PROSITE" id="PS51032">
    <property type="entry name" value="AP2_ERF"/>
    <property type="match status" value="1"/>
</dbReference>
<dbReference type="FunFam" id="3.30.730.10:FF:000001">
    <property type="entry name" value="Ethylene-responsive transcription factor 2"/>
    <property type="match status" value="1"/>
</dbReference>